<feature type="repeat" description="PPR" evidence="3">
    <location>
        <begin position="123"/>
        <end position="157"/>
    </location>
</feature>
<dbReference type="Pfam" id="PF13041">
    <property type="entry name" value="PPR_2"/>
    <property type="match status" value="3"/>
</dbReference>
<keyword evidence="2" id="KW-0677">Repeat</keyword>
<feature type="repeat" description="PPR" evidence="3">
    <location>
        <begin position="426"/>
        <end position="460"/>
    </location>
</feature>
<evidence type="ECO:0000256" key="1">
    <source>
        <dbReference type="ARBA" id="ARBA00006643"/>
    </source>
</evidence>
<feature type="repeat" description="PPR" evidence="3">
    <location>
        <begin position="22"/>
        <end position="56"/>
    </location>
</feature>
<dbReference type="PANTHER" id="PTHR47926:SF435">
    <property type="entry name" value="PENTACOTRIPEPTIDE-REPEAT REGION OF PRORP DOMAIN-CONTAINING PROTEIN"/>
    <property type="match status" value="1"/>
</dbReference>
<feature type="repeat" description="PPR" evidence="3">
    <location>
        <begin position="224"/>
        <end position="258"/>
    </location>
</feature>
<dbReference type="OMA" id="WPAIWRS"/>
<dbReference type="Gene3D" id="1.25.40.10">
    <property type="entry name" value="Tetratricopeptide repeat domain"/>
    <property type="match status" value="5"/>
</dbReference>
<dbReference type="Proteomes" id="UP000195402">
    <property type="component" value="Unassembled WGS sequence"/>
</dbReference>
<sequence length="779" mass="86674">MYSKCGDLSCGLKMFDEMLDRNLVSWTSIISGCIQNGESKMGLENYIEMIRSGFRPNEFAFGSVLRGCTSLEDIKFGSFVHCLALKIGLVSNYFVVSSILYMYAKCGYIEAAERVFECVNSHDVGCWNAMIEGYALNGYSFQALQLLSLMNKQGVIMDQLTFMSAIKGCSMSGDSNFGRQIHAMIIRREEKFTSSGMNSLVDMYFKIGRKDYAFEIFNKMQEKDAISWNTMFSEFAQDGNPGEVVNLFSSMQRTGSKPNFITFSILFRLCGLLVDLSLGLQFYCLAYHLGFLDEPVVANSLINMFSKCGRLDIANSLFTGISIKNITSWNEMIMGYNLNGCTTEALELFVNLWESGVEADEFTFSSILGACSRAEHLEMNRQIHGAIIKSGFAFQGFVCSSLINTYGQFGLLNDCFMVLRGIERLDLASWGAMISAFVHGGRSYEAVGLLNCLIEDGQKPDEFVLGSILNGCANIAAYQQTKCIHSLLIKTGFEKHLCVASAVIDAYAKCGDIESSRMAFNQSSRYADSILLNTMIMAYALHGLIMEAIEIFEKMKCANLQPSHATFVSVISMCSHLGLVDQGRRFFDSIGLVYGMVPSAENYGCLVDLFSRNGFLEEAKNVIEMMPFAPWPAVLRSFLSGCRIHGNRELGEWASKQLILLIPENDAAYVLLSKVYSEEGSWEDAAKVRRMMNERGVQKEPGKGCSRAPIYHASEAIFHNGQLYRHSLFMHDAGGATLLLGFDLMTLWPYTIQCILIQPIACPLRDFDPCRGGFGSDAN</sequence>
<feature type="repeat" description="PPR" evidence="3">
    <location>
        <begin position="528"/>
        <end position="562"/>
    </location>
</feature>
<comment type="similarity">
    <text evidence="1">Belongs to the PPR family. PCMP-H subfamily.</text>
</comment>
<dbReference type="FunFam" id="1.25.40.10:FF:000381">
    <property type="entry name" value="Pentatricopeptide repeat-containing protein"/>
    <property type="match status" value="1"/>
</dbReference>
<dbReference type="OrthoDB" id="733253at2759"/>
<dbReference type="PANTHER" id="PTHR47926">
    <property type="entry name" value="PENTATRICOPEPTIDE REPEAT-CONTAINING PROTEIN"/>
    <property type="match status" value="1"/>
</dbReference>
<dbReference type="InterPro" id="IPR046848">
    <property type="entry name" value="E_motif"/>
</dbReference>
<dbReference type="NCBIfam" id="TIGR00756">
    <property type="entry name" value="PPR"/>
    <property type="match status" value="4"/>
</dbReference>
<name>A0A200Q3B6_MACCD</name>
<dbReference type="PROSITE" id="PS51257">
    <property type="entry name" value="PROKAR_LIPOPROTEIN"/>
    <property type="match status" value="1"/>
</dbReference>
<feature type="repeat" description="PPR" evidence="3">
    <location>
        <begin position="325"/>
        <end position="359"/>
    </location>
</feature>
<keyword evidence="5" id="KW-1185">Reference proteome</keyword>
<proteinExistence type="inferred from homology"/>
<evidence type="ECO:0000256" key="2">
    <source>
        <dbReference type="ARBA" id="ARBA00022737"/>
    </source>
</evidence>
<feature type="repeat" description="PPR" evidence="3">
    <location>
        <begin position="665"/>
        <end position="699"/>
    </location>
</feature>
<dbReference type="GO" id="GO:0003723">
    <property type="term" value="F:RNA binding"/>
    <property type="evidence" value="ECO:0007669"/>
    <property type="project" value="InterPro"/>
</dbReference>
<reference evidence="4 5" key="1">
    <citation type="journal article" date="2017" name="Mol. Plant">
        <title>The Genome of Medicinal Plant Macleaya cordata Provides New Insights into Benzylisoquinoline Alkaloids Metabolism.</title>
        <authorList>
            <person name="Liu X."/>
            <person name="Liu Y."/>
            <person name="Huang P."/>
            <person name="Ma Y."/>
            <person name="Qing Z."/>
            <person name="Tang Q."/>
            <person name="Cao H."/>
            <person name="Cheng P."/>
            <person name="Zheng Y."/>
            <person name="Yuan Z."/>
            <person name="Zhou Y."/>
            <person name="Liu J."/>
            <person name="Tang Z."/>
            <person name="Zhuo Y."/>
            <person name="Zhang Y."/>
            <person name="Yu L."/>
            <person name="Huang J."/>
            <person name="Yang P."/>
            <person name="Peng Q."/>
            <person name="Zhang J."/>
            <person name="Jiang W."/>
            <person name="Zhang Z."/>
            <person name="Lin K."/>
            <person name="Ro D.K."/>
            <person name="Chen X."/>
            <person name="Xiong X."/>
            <person name="Shang Y."/>
            <person name="Huang S."/>
            <person name="Zeng J."/>
        </authorList>
    </citation>
    <scope>NUCLEOTIDE SEQUENCE [LARGE SCALE GENOMIC DNA]</scope>
    <source>
        <strain evidence="5">cv. BLH2017</strain>
        <tissue evidence="4">Root</tissue>
    </source>
</reference>
<comment type="caution">
    <text evidence="4">The sequence shown here is derived from an EMBL/GenBank/DDBJ whole genome shotgun (WGS) entry which is preliminary data.</text>
</comment>
<dbReference type="InterPro" id="IPR011990">
    <property type="entry name" value="TPR-like_helical_dom_sf"/>
</dbReference>
<dbReference type="AlphaFoldDB" id="A0A200Q3B6"/>
<evidence type="ECO:0000313" key="5">
    <source>
        <dbReference type="Proteomes" id="UP000195402"/>
    </source>
</evidence>
<dbReference type="Pfam" id="PF20431">
    <property type="entry name" value="E_motif"/>
    <property type="match status" value="1"/>
</dbReference>
<dbReference type="InterPro" id="IPR046960">
    <property type="entry name" value="PPR_At4g14850-like_plant"/>
</dbReference>
<accession>A0A200Q3B6</accession>
<dbReference type="Pfam" id="PF01535">
    <property type="entry name" value="PPR"/>
    <property type="match status" value="7"/>
</dbReference>
<organism evidence="4 5">
    <name type="scientific">Macleaya cordata</name>
    <name type="common">Five-seeded plume-poppy</name>
    <name type="synonym">Bocconia cordata</name>
    <dbReference type="NCBI Taxonomy" id="56857"/>
    <lineage>
        <taxon>Eukaryota</taxon>
        <taxon>Viridiplantae</taxon>
        <taxon>Streptophyta</taxon>
        <taxon>Embryophyta</taxon>
        <taxon>Tracheophyta</taxon>
        <taxon>Spermatophyta</taxon>
        <taxon>Magnoliopsida</taxon>
        <taxon>Ranunculales</taxon>
        <taxon>Papaveraceae</taxon>
        <taxon>Papaveroideae</taxon>
        <taxon>Macleaya</taxon>
    </lineage>
</organism>
<gene>
    <name evidence="4" type="ORF">BVC80_8875g18</name>
</gene>
<dbReference type="InterPro" id="IPR002885">
    <property type="entry name" value="PPR_rpt"/>
</dbReference>
<dbReference type="FunFam" id="1.25.40.10:FF:000201">
    <property type="entry name" value="Pentatricopeptide repeat-containing protein mitochondrial"/>
    <property type="match status" value="1"/>
</dbReference>
<dbReference type="PROSITE" id="PS51375">
    <property type="entry name" value="PPR"/>
    <property type="match status" value="7"/>
</dbReference>
<dbReference type="FunFam" id="1.25.40.10:FF:000343">
    <property type="entry name" value="Pentatricopeptide repeat-containing protein At3g58590"/>
    <property type="match status" value="1"/>
</dbReference>
<evidence type="ECO:0000313" key="4">
    <source>
        <dbReference type="EMBL" id="OVA04941.1"/>
    </source>
</evidence>
<dbReference type="FunFam" id="1.25.40.10:FF:000090">
    <property type="entry name" value="Pentatricopeptide repeat-containing protein, chloroplastic"/>
    <property type="match status" value="1"/>
</dbReference>
<dbReference type="InParanoid" id="A0A200Q3B6"/>
<dbReference type="EMBL" id="MVGT01003197">
    <property type="protein sequence ID" value="OVA04941.1"/>
    <property type="molecule type" value="Genomic_DNA"/>
</dbReference>
<dbReference type="GO" id="GO:0009451">
    <property type="term" value="P:RNA modification"/>
    <property type="evidence" value="ECO:0007669"/>
    <property type="project" value="InterPro"/>
</dbReference>
<protein>
    <submittedName>
        <fullName evidence="4">Pentatricopeptide repeat</fullName>
    </submittedName>
</protein>
<evidence type="ECO:0000256" key="3">
    <source>
        <dbReference type="PROSITE-ProRule" id="PRU00708"/>
    </source>
</evidence>